<feature type="transmembrane region" description="Helical" evidence="6">
    <location>
        <begin position="42"/>
        <end position="68"/>
    </location>
</feature>
<keyword evidence="4 6" id="KW-1133">Transmembrane helix</keyword>
<dbReference type="PROSITE" id="PS51257">
    <property type="entry name" value="PROKAR_LIPOPROTEIN"/>
    <property type="match status" value="1"/>
</dbReference>
<feature type="transmembrane region" description="Helical" evidence="6">
    <location>
        <begin position="457"/>
        <end position="481"/>
    </location>
</feature>
<dbReference type="CDD" id="cd01115">
    <property type="entry name" value="SLC13_permease"/>
    <property type="match status" value="1"/>
</dbReference>
<keyword evidence="8" id="KW-1185">Reference proteome</keyword>
<feature type="transmembrane region" description="Helical" evidence="6">
    <location>
        <begin position="12"/>
        <end position="30"/>
    </location>
</feature>
<dbReference type="OrthoDB" id="9766267at2"/>
<evidence type="ECO:0000313" key="7">
    <source>
        <dbReference type="EMBL" id="SFJ31856.1"/>
    </source>
</evidence>
<accession>A0A1I3QFC7</accession>
<evidence type="ECO:0000256" key="3">
    <source>
        <dbReference type="ARBA" id="ARBA00022692"/>
    </source>
</evidence>
<dbReference type="InterPro" id="IPR031312">
    <property type="entry name" value="Na/sul_symport_CS"/>
</dbReference>
<keyword evidence="5 6" id="KW-0472">Membrane</keyword>
<evidence type="ECO:0000256" key="4">
    <source>
        <dbReference type="ARBA" id="ARBA00022989"/>
    </source>
</evidence>
<dbReference type="Proteomes" id="UP000183018">
    <property type="component" value="Unassembled WGS sequence"/>
</dbReference>
<feature type="transmembrane region" description="Helical" evidence="6">
    <location>
        <begin position="368"/>
        <end position="388"/>
    </location>
</feature>
<feature type="transmembrane region" description="Helical" evidence="6">
    <location>
        <begin position="298"/>
        <end position="316"/>
    </location>
</feature>
<sequence>MSKPEQSNGALLAARIGLFLGPLLLLACIASEPPTGLSQEAWLTAGLIGLMATWWATEAIPIPATALLPIPLIPLLGIGTSQAATGPYANPVIFLFLGGFLLGLCMQRWELHRRIALNTLIAVGNQPARQIGGFMLATALIGMGVSNTATAIMMLPIGLSVITMLTQKGDAAEHQRFATALLLGIAYAASIGGISTLIGTPPNALLAAYLREHHDVHVGFGQWMMVGVPVATCMLLFVWWWLTRGGFRLEGDSQPMLRDELAKLGAWSTGEKRIALVFGLAALAWVTQPLIAKVVSTVDDTLIAMVAALSLFLIPGKRDGDKRVFLMDWDTANKVPWGILILFGGGLSLAGAITSTGLATWIGEGLQGVGTLHLLLIIGAVTLTINVLTEVTSNTATAAAFIPLVGALAVSQGIPVELLTIPATIAASCAFMMPVATPPNALVFGTGLMRIQSMIKAGFVINVYSVILVTTLCYLLIGMIWSH</sequence>
<dbReference type="GO" id="GO:0005886">
    <property type="term" value="C:plasma membrane"/>
    <property type="evidence" value="ECO:0007669"/>
    <property type="project" value="TreeGrafter"/>
</dbReference>
<dbReference type="AlphaFoldDB" id="A0A1I3QFC7"/>
<evidence type="ECO:0000256" key="5">
    <source>
        <dbReference type="ARBA" id="ARBA00023136"/>
    </source>
</evidence>
<dbReference type="Pfam" id="PF00939">
    <property type="entry name" value="Na_sulph_symp"/>
    <property type="match status" value="1"/>
</dbReference>
<name>A0A1I3QFC7_9GAMM</name>
<dbReference type="InterPro" id="IPR001898">
    <property type="entry name" value="SLC13A/DASS"/>
</dbReference>
<dbReference type="STRING" id="289370.SAMN05216602_4722"/>
<feature type="transmembrane region" description="Helical" evidence="6">
    <location>
        <begin position="274"/>
        <end position="292"/>
    </location>
</feature>
<dbReference type="EMBL" id="FORC01000009">
    <property type="protein sequence ID" value="SFJ31856.1"/>
    <property type="molecule type" value="Genomic_DNA"/>
</dbReference>
<dbReference type="GO" id="GO:0015141">
    <property type="term" value="F:succinate transmembrane transporter activity"/>
    <property type="evidence" value="ECO:0007669"/>
    <property type="project" value="UniProtKB-ARBA"/>
</dbReference>
<evidence type="ECO:0000313" key="8">
    <source>
        <dbReference type="Proteomes" id="UP000183018"/>
    </source>
</evidence>
<comment type="subcellular location">
    <subcellularLocation>
        <location evidence="1">Membrane</location>
        <topology evidence="1">Multi-pass membrane protein</topology>
    </subcellularLocation>
</comment>
<dbReference type="RefSeq" id="WP_074890180.1">
    <property type="nucleotide sequence ID" value="NZ_FORC01000009.1"/>
</dbReference>
<feature type="transmembrane region" description="Helical" evidence="6">
    <location>
        <begin position="395"/>
        <end position="414"/>
    </location>
</feature>
<evidence type="ECO:0000256" key="1">
    <source>
        <dbReference type="ARBA" id="ARBA00004141"/>
    </source>
</evidence>
<gene>
    <name evidence="7" type="ORF">SAMN05216602_4722</name>
</gene>
<organism evidence="7 8">
    <name type="scientific">Phytopseudomonas argentinensis</name>
    <dbReference type="NCBI Taxonomy" id="289370"/>
    <lineage>
        <taxon>Bacteria</taxon>
        <taxon>Pseudomonadati</taxon>
        <taxon>Pseudomonadota</taxon>
        <taxon>Gammaproteobacteria</taxon>
        <taxon>Pseudomonadales</taxon>
        <taxon>Pseudomonadaceae</taxon>
        <taxon>Phytopseudomonas</taxon>
    </lineage>
</organism>
<proteinExistence type="predicted"/>
<feature type="transmembrane region" description="Helical" evidence="6">
    <location>
        <begin position="88"/>
        <end position="106"/>
    </location>
</feature>
<feature type="transmembrane region" description="Helical" evidence="6">
    <location>
        <begin position="177"/>
        <end position="200"/>
    </location>
</feature>
<feature type="transmembrane region" description="Helical" evidence="6">
    <location>
        <begin position="220"/>
        <end position="242"/>
    </location>
</feature>
<evidence type="ECO:0000256" key="6">
    <source>
        <dbReference type="SAM" id="Phobius"/>
    </source>
</evidence>
<feature type="transmembrane region" description="Helical" evidence="6">
    <location>
        <begin position="337"/>
        <end position="362"/>
    </location>
</feature>
<evidence type="ECO:0000256" key="2">
    <source>
        <dbReference type="ARBA" id="ARBA00022448"/>
    </source>
</evidence>
<keyword evidence="3 6" id="KW-0812">Transmembrane</keyword>
<keyword evidence="2" id="KW-0813">Transport</keyword>
<reference evidence="8" key="1">
    <citation type="submission" date="2016-10" db="EMBL/GenBank/DDBJ databases">
        <authorList>
            <person name="Varghese N."/>
            <person name="Submissions S."/>
        </authorList>
    </citation>
    <scope>NUCLEOTIDE SEQUENCE [LARGE SCALE GENOMIC DNA]</scope>
    <source>
        <strain evidence="8">LMG 22563</strain>
    </source>
</reference>
<dbReference type="PANTHER" id="PTHR10283">
    <property type="entry name" value="SOLUTE CARRIER FAMILY 13 MEMBER"/>
    <property type="match status" value="1"/>
</dbReference>
<protein>
    <submittedName>
        <fullName evidence="7">Solute carrier family 13 (Sodium-dependent dicarboxylate transporter), member 2/3/5</fullName>
    </submittedName>
</protein>
<dbReference type="NCBIfam" id="TIGR00785">
    <property type="entry name" value="dass"/>
    <property type="match status" value="1"/>
</dbReference>
<dbReference type="PANTHER" id="PTHR10283:SF82">
    <property type="entry name" value="SOLUTE CARRIER FAMILY 13 MEMBER 2"/>
    <property type="match status" value="1"/>
</dbReference>
<dbReference type="PROSITE" id="PS01271">
    <property type="entry name" value="NA_SULFATE"/>
    <property type="match status" value="1"/>
</dbReference>
<feature type="transmembrane region" description="Helical" evidence="6">
    <location>
        <begin position="127"/>
        <end position="143"/>
    </location>
</feature>
<feature type="transmembrane region" description="Helical" evidence="6">
    <location>
        <begin position="420"/>
        <end position="445"/>
    </location>
</feature>